<dbReference type="EMBL" id="KQ417921">
    <property type="protein sequence ID" value="KOF89730.1"/>
    <property type="molecule type" value="Genomic_DNA"/>
</dbReference>
<sequence>MYTQNVFSSSCLFKSNSISKETTKKKKRSSKRERGQENRFKRQGVGRNEGWKRE</sequence>
<organism evidence="2">
    <name type="scientific">Octopus bimaculoides</name>
    <name type="common">California two-spotted octopus</name>
    <dbReference type="NCBI Taxonomy" id="37653"/>
    <lineage>
        <taxon>Eukaryota</taxon>
        <taxon>Metazoa</taxon>
        <taxon>Spiralia</taxon>
        <taxon>Lophotrochozoa</taxon>
        <taxon>Mollusca</taxon>
        <taxon>Cephalopoda</taxon>
        <taxon>Coleoidea</taxon>
        <taxon>Octopodiformes</taxon>
        <taxon>Octopoda</taxon>
        <taxon>Incirrata</taxon>
        <taxon>Octopodidae</taxon>
        <taxon>Octopus</taxon>
    </lineage>
</organism>
<accession>A0A0L8HLS1</accession>
<evidence type="ECO:0000256" key="1">
    <source>
        <dbReference type="SAM" id="MobiDB-lite"/>
    </source>
</evidence>
<evidence type="ECO:0000313" key="2">
    <source>
        <dbReference type="EMBL" id="KOF89730.1"/>
    </source>
</evidence>
<proteinExistence type="predicted"/>
<reference evidence="2" key="1">
    <citation type="submission" date="2015-07" db="EMBL/GenBank/DDBJ databases">
        <title>MeaNS - Measles Nucleotide Surveillance Program.</title>
        <authorList>
            <person name="Tran T."/>
            <person name="Druce J."/>
        </authorList>
    </citation>
    <scope>NUCLEOTIDE SEQUENCE</scope>
    <source>
        <strain evidence="2">UCB-OBI-ISO-001</strain>
        <tissue evidence="2">Gonad</tissue>
    </source>
</reference>
<protein>
    <submittedName>
        <fullName evidence="2">Uncharacterized protein</fullName>
    </submittedName>
</protein>
<name>A0A0L8HLS1_OCTBM</name>
<feature type="compositionally biased region" description="Polar residues" evidence="1">
    <location>
        <begin position="1"/>
        <end position="18"/>
    </location>
</feature>
<feature type="region of interest" description="Disordered" evidence="1">
    <location>
        <begin position="1"/>
        <end position="54"/>
    </location>
</feature>
<dbReference type="AlphaFoldDB" id="A0A0L8HLS1"/>
<gene>
    <name evidence="2" type="ORF">OCBIM_22012630mg</name>
</gene>